<keyword evidence="1" id="KW-0812">Transmembrane</keyword>
<evidence type="ECO:0000313" key="3">
    <source>
        <dbReference type="Proteomes" id="UP000298284"/>
    </source>
</evidence>
<dbReference type="Proteomes" id="UP000298284">
    <property type="component" value="Unassembled WGS sequence"/>
</dbReference>
<dbReference type="PANTHER" id="PTHR33876">
    <property type="entry name" value="UNNAMED PRODUCT"/>
    <property type="match status" value="1"/>
</dbReference>
<gene>
    <name evidence="2" type="ORF">EU557_05710</name>
</gene>
<keyword evidence="3" id="KW-1185">Reference proteome</keyword>
<feature type="transmembrane region" description="Helical" evidence="1">
    <location>
        <begin position="45"/>
        <end position="62"/>
    </location>
</feature>
<reference evidence="2 3" key="1">
    <citation type="submission" date="2019-04" db="EMBL/GenBank/DDBJ databases">
        <authorList>
            <person name="Feng G."/>
            <person name="Zhang J."/>
            <person name="Zhu H."/>
        </authorList>
    </citation>
    <scope>NUCLEOTIDE SEQUENCE [LARGE SCALE GENOMIC DNA]</scope>
    <source>
        <strain evidence="2 3">JCM 19491</strain>
    </source>
</reference>
<feature type="transmembrane region" description="Helical" evidence="1">
    <location>
        <begin position="111"/>
        <end position="130"/>
    </location>
</feature>
<dbReference type="EMBL" id="SRKZ01000001">
    <property type="protein sequence ID" value="TGD83276.1"/>
    <property type="molecule type" value="Genomic_DNA"/>
</dbReference>
<comment type="caution">
    <text evidence="2">The sequence shown here is derived from an EMBL/GenBank/DDBJ whole genome shotgun (WGS) entry which is preliminary data.</text>
</comment>
<dbReference type="AlphaFoldDB" id="A0A4Z0MVD1"/>
<sequence>MHNLLPIAFAFLVGMGHAFEADHLIAVSTLVARHDSRLLAVKDGLYWGLGHTTTLVVFGGLLLGTRLTLQHSNYFEAAVGAMLLIMGLSRLTNKEYYRKGPPARYRRSTAYAVGLIHGLAGSGALVLLVMGSIPSIGLGMAYLLLFGLGSVVGMLGATGLMSVPFTQRMRFSHTLRVGMVVASALVSMCYGGWMLYSNLFRSEHAELRTQRKYAPTSVSLAHPTFLFSASKFWLSYLRAKSYASLAQRPR</sequence>
<feature type="transmembrane region" description="Helical" evidence="1">
    <location>
        <begin position="177"/>
        <end position="196"/>
    </location>
</feature>
<feature type="transmembrane region" description="Helical" evidence="1">
    <location>
        <begin position="142"/>
        <end position="165"/>
    </location>
</feature>
<protein>
    <submittedName>
        <fullName evidence="2">Urease accessory protein</fullName>
    </submittedName>
</protein>
<name>A0A4Z0MVD1_9BACT</name>
<evidence type="ECO:0000313" key="2">
    <source>
        <dbReference type="EMBL" id="TGD83276.1"/>
    </source>
</evidence>
<dbReference type="PANTHER" id="PTHR33876:SF4">
    <property type="entry name" value="CHLOROPLAST PROTEIN FOR GROWTH AND FERTILITY 2"/>
    <property type="match status" value="1"/>
</dbReference>
<evidence type="ECO:0000256" key="1">
    <source>
        <dbReference type="SAM" id="Phobius"/>
    </source>
</evidence>
<dbReference type="OrthoDB" id="9811044at2"/>
<feature type="transmembrane region" description="Helical" evidence="1">
    <location>
        <begin position="74"/>
        <end position="91"/>
    </location>
</feature>
<proteinExistence type="predicted"/>
<organism evidence="2 3">
    <name type="scientific">Hymenobacter wooponensis</name>
    <dbReference type="NCBI Taxonomy" id="1525360"/>
    <lineage>
        <taxon>Bacteria</taxon>
        <taxon>Pseudomonadati</taxon>
        <taxon>Bacteroidota</taxon>
        <taxon>Cytophagia</taxon>
        <taxon>Cytophagales</taxon>
        <taxon>Hymenobacteraceae</taxon>
        <taxon>Hymenobacter</taxon>
    </lineage>
</organism>
<keyword evidence="1" id="KW-0472">Membrane</keyword>
<dbReference type="InterPro" id="IPR052776">
    <property type="entry name" value="Chloro_ReproSupport/MetalTrans"/>
</dbReference>
<accession>A0A4Z0MVD1</accession>
<keyword evidence="1" id="KW-1133">Transmembrane helix</keyword>